<feature type="region of interest" description="Disordered" evidence="1">
    <location>
        <begin position="1"/>
        <end position="21"/>
    </location>
</feature>
<evidence type="ECO:0000256" key="1">
    <source>
        <dbReference type="SAM" id="MobiDB-lite"/>
    </source>
</evidence>
<dbReference type="Proteomes" id="UP000249688">
    <property type="component" value="Unassembled WGS sequence"/>
</dbReference>
<gene>
    <name evidence="2" type="ORF">C8P66_10537</name>
</gene>
<sequence>MDMPPPTHAAPFQGSAPPASGPALAPGLLPLGAFAVSEADGLVSPRQPGLAPTLRFAWRGKPCRAALDGGLFLSAEAGRLPATATGADRAAVFAALPALRALLPKGWTLRLLPDHRLRVEARSHLPAPTSAVAMVAALVTFALCLDPWLDKLAGSEAGMGR</sequence>
<organism evidence="2 3">
    <name type="scientific">Humitalea rosea</name>
    <dbReference type="NCBI Taxonomy" id="990373"/>
    <lineage>
        <taxon>Bacteria</taxon>
        <taxon>Pseudomonadati</taxon>
        <taxon>Pseudomonadota</taxon>
        <taxon>Alphaproteobacteria</taxon>
        <taxon>Acetobacterales</taxon>
        <taxon>Roseomonadaceae</taxon>
        <taxon>Humitalea</taxon>
    </lineage>
</organism>
<dbReference type="AlphaFoldDB" id="A0A2W7IM99"/>
<accession>A0A2W7IM99</accession>
<evidence type="ECO:0000313" key="2">
    <source>
        <dbReference type="EMBL" id="PZW48290.1"/>
    </source>
</evidence>
<feature type="compositionally biased region" description="Low complexity" evidence="1">
    <location>
        <begin position="9"/>
        <end position="21"/>
    </location>
</feature>
<reference evidence="2 3" key="1">
    <citation type="submission" date="2018-06" db="EMBL/GenBank/DDBJ databases">
        <title>Genomic Encyclopedia of Archaeal and Bacterial Type Strains, Phase II (KMG-II): from individual species to whole genera.</title>
        <authorList>
            <person name="Goeker M."/>
        </authorList>
    </citation>
    <scope>NUCLEOTIDE SEQUENCE [LARGE SCALE GENOMIC DNA]</scope>
    <source>
        <strain evidence="2 3">DSM 24525</strain>
    </source>
</reference>
<comment type="caution">
    <text evidence="2">The sequence shown here is derived from an EMBL/GenBank/DDBJ whole genome shotgun (WGS) entry which is preliminary data.</text>
</comment>
<dbReference type="EMBL" id="QKYU01000005">
    <property type="protein sequence ID" value="PZW48290.1"/>
    <property type="molecule type" value="Genomic_DNA"/>
</dbReference>
<keyword evidence="3" id="KW-1185">Reference proteome</keyword>
<name>A0A2W7IM99_9PROT</name>
<proteinExistence type="predicted"/>
<evidence type="ECO:0000313" key="3">
    <source>
        <dbReference type="Proteomes" id="UP000249688"/>
    </source>
</evidence>
<protein>
    <submittedName>
        <fullName evidence="2">Uncharacterized protein</fullName>
    </submittedName>
</protein>